<protein>
    <submittedName>
        <fullName evidence="1">ATP-dependent DNA ligase</fullName>
    </submittedName>
</protein>
<dbReference type="AlphaFoldDB" id="A0A286TVU8"/>
<sequence>MCKIGPDVMRLVEQEKFESLFIIMMIECPNEVRVELELAENTLSNLKQHRPEIVTKIEEMLAHKWIESEKAEEDLGGTALVDWILKYEKSSP</sequence>
<reference evidence="2" key="1">
    <citation type="journal article" date="2017" name="Environ. Microbiol. Rep.">
        <title>Genetic Diversity of Marine Anaerobic Ammonium-Oxidizing Bacteria as Revealed by Genomic and Proteomic Analyses of 'Candidatus Scalindua japonica'.</title>
        <authorList>
            <person name="Oshiki M."/>
            <person name="Mizuto K."/>
            <person name="Kimura Z."/>
            <person name="Kindaichi T."/>
            <person name="Satoh H."/>
            <person name="Okabe S."/>
        </authorList>
    </citation>
    <scope>NUCLEOTIDE SEQUENCE [LARGE SCALE GENOMIC DNA]</scope>
    <source>
        <strain evidence="2">husup-a2</strain>
    </source>
</reference>
<keyword evidence="1" id="KW-0436">Ligase</keyword>
<dbReference type="EMBL" id="BAOS01000005">
    <property type="protein sequence ID" value="GAX59985.1"/>
    <property type="molecule type" value="Genomic_DNA"/>
</dbReference>
<proteinExistence type="predicted"/>
<gene>
    <name evidence="1" type="ORF">SCALIN_C05_0070</name>
</gene>
<keyword evidence="2" id="KW-1185">Reference proteome</keyword>
<evidence type="ECO:0000313" key="1">
    <source>
        <dbReference type="EMBL" id="GAX59985.1"/>
    </source>
</evidence>
<organism evidence="1 2">
    <name type="scientific">Candidatus Scalindua japonica</name>
    <dbReference type="NCBI Taxonomy" id="1284222"/>
    <lineage>
        <taxon>Bacteria</taxon>
        <taxon>Pseudomonadati</taxon>
        <taxon>Planctomycetota</taxon>
        <taxon>Candidatus Brocadiia</taxon>
        <taxon>Candidatus Brocadiales</taxon>
        <taxon>Candidatus Scalinduaceae</taxon>
        <taxon>Candidatus Scalindua</taxon>
    </lineage>
</organism>
<comment type="caution">
    <text evidence="1">The sequence shown here is derived from an EMBL/GenBank/DDBJ whole genome shotgun (WGS) entry which is preliminary data.</text>
</comment>
<accession>A0A286TVU8</accession>
<evidence type="ECO:0000313" key="2">
    <source>
        <dbReference type="Proteomes" id="UP000218542"/>
    </source>
</evidence>
<dbReference type="Proteomes" id="UP000218542">
    <property type="component" value="Unassembled WGS sequence"/>
</dbReference>
<name>A0A286TVU8_9BACT</name>
<dbReference type="GO" id="GO:0016874">
    <property type="term" value="F:ligase activity"/>
    <property type="evidence" value="ECO:0007669"/>
    <property type="project" value="UniProtKB-KW"/>
</dbReference>